<evidence type="ECO:0000313" key="1">
    <source>
        <dbReference type="EMBL" id="NVF16001.1"/>
    </source>
</evidence>
<accession>A0A7Y6RFX3</accession>
<keyword evidence="2" id="KW-1185">Reference proteome</keyword>
<reference evidence="1 2" key="1">
    <citation type="submission" date="2020-06" db="EMBL/GenBank/DDBJ databases">
        <title>Halomonas sp. QX-1 draft genome sequence.</title>
        <authorList>
            <person name="Qiu X."/>
        </authorList>
    </citation>
    <scope>NUCLEOTIDE SEQUENCE [LARGE SCALE GENOMIC DNA]</scope>
    <source>
        <strain evidence="1 2">QX-1</strain>
    </source>
</reference>
<gene>
    <name evidence="1" type="ORF">HUO07_17760</name>
</gene>
<comment type="caution">
    <text evidence="1">The sequence shown here is derived from an EMBL/GenBank/DDBJ whole genome shotgun (WGS) entry which is preliminary data.</text>
</comment>
<proteinExistence type="predicted"/>
<name>A0A7Y6RFX3_9GAMM</name>
<evidence type="ECO:0000313" key="2">
    <source>
        <dbReference type="Proteomes" id="UP000589984"/>
    </source>
</evidence>
<protein>
    <submittedName>
        <fullName evidence="1">Uncharacterized protein</fullName>
    </submittedName>
</protein>
<sequence>MNKSMLIGAGFAAAVGLQFAGGVVGDSLSEGNDSDNFVIDMQYASDATEEQRQGAKNALKNFIDSCPHVDGVFKSRITEPEVRLIDSMHYREDRYGWTWEVHLQFVVDNDGRTASGHTLDYYIWTDGWVVQKAQGAEFCGKQPEHMKETYVGFDKS</sequence>
<dbReference type="Proteomes" id="UP000589984">
    <property type="component" value="Unassembled WGS sequence"/>
</dbReference>
<dbReference type="EMBL" id="JABWCV010000026">
    <property type="protein sequence ID" value="NVF16001.1"/>
    <property type="molecule type" value="Genomic_DNA"/>
</dbReference>
<organism evidence="1 2">
    <name type="scientific">Vreelandella maris</name>
    <dbReference type="NCBI Taxonomy" id="2729617"/>
    <lineage>
        <taxon>Bacteria</taxon>
        <taxon>Pseudomonadati</taxon>
        <taxon>Pseudomonadota</taxon>
        <taxon>Gammaproteobacteria</taxon>
        <taxon>Oceanospirillales</taxon>
        <taxon>Halomonadaceae</taxon>
        <taxon>Vreelandella</taxon>
    </lineage>
</organism>
<dbReference type="RefSeq" id="WP_176304669.1">
    <property type="nucleotide sequence ID" value="NZ_JABWCV010000026.1"/>
</dbReference>
<dbReference type="AlphaFoldDB" id="A0A7Y6RFX3"/>